<evidence type="ECO:0000313" key="29">
    <source>
        <dbReference type="EMBL" id="AOM76991.1"/>
    </source>
</evidence>
<keyword evidence="11" id="KW-0808">Transferase</keyword>
<dbReference type="InterPro" id="IPR042199">
    <property type="entry name" value="AsparK_Bifunc_asparK/hSer_DH"/>
</dbReference>
<evidence type="ECO:0000256" key="3">
    <source>
        <dbReference type="ARBA" id="ARBA00004986"/>
    </source>
</evidence>
<dbReference type="InterPro" id="IPR019811">
    <property type="entry name" value="HDH_CS"/>
</dbReference>
<comment type="pathway">
    <text evidence="2">Amino-acid biosynthesis; L-lysine biosynthesis via DAP pathway; (S)-tetrahydrodipicolinate from L-aspartate: step 1/4.</text>
</comment>
<dbReference type="KEGG" id="psty:BFS30_07280"/>
<dbReference type="InterPro" id="IPR036291">
    <property type="entry name" value="NAD(P)-bd_dom_sf"/>
</dbReference>
<keyword evidence="17" id="KW-0521">NADP</keyword>
<comment type="pathway">
    <text evidence="3">Amino-acid biosynthesis; L-methionine biosynthesis via de novo pathway; L-homoserine from L-aspartate: step 1/3.</text>
</comment>
<dbReference type="InterPro" id="IPR018042">
    <property type="entry name" value="Aspartate_kinase_CS"/>
</dbReference>
<dbReference type="InterPro" id="IPR054352">
    <property type="entry name" value="ACT_Aspartokinase"/>
</dbReference>
<comment type="cofactor">
    <cofactor evidence="1">
        <name>a metal cation</name>
        <dbReference type="ChEBI" id="CHEBI:25213"/>
    </cofactor>
</comment>
<dbReference type="FunFam" id="3.30.360.10:FF:000006">
    <property type="entry name" value="Bifunctional aspartokinase/homoserine dehydrogenase"/>
    <property type="match status" value="1"/>
</dbReference>
<dbReference type="InterPro" id="IPR005106">
    <property type="entry name" value="Asp/hSer_DH_NAD-bd"/>
</dbReference>
<dbReference type="PROSITE" id="PS01042">
    <property type="entry name" value="HOMOSER_DHGENASE"/>
    <property type="match status" value="1"/>
</dbReference>
<evidence type="ECO:0000256" key="14">
    <source>
        <dbReference type="ARBA" id="ARBA00022741"/>
    </source>
</evidence>
<evidence type="ECO:0000256" key="12">
    <source>
        <dbReference type="ARBA" id="ARBA00022697"/>
    </source>
</evidence>
<evidence type="ECO:0000256" key="8">
    <source>
        <dbReference type="ARBA" id="ARBA00010046"/>
    </source>
</evidence>
<dbReference type="InterPro" id="IPR036393">
    <property type="entry name" value="AceGlu_kinase-like_sf"/>
</dbReference>
<dbReference type="RefSeq" id="WP_069378684.1">
    <property type="nucleotide sequence ID" value="NZ_CP017141.1"/>
</dbReference>
<dbReference type="InterPro" id="IPR001341">
    <property type="entry name" value="Asp_kinase"/>
</dbReference>
<evidence type="ECO:0000256" key="1">
    <source>
        <dbReference type="ARBA" id="ARBA00001920"/>
    </source>
</evidence>
<dbReference type="InterPro" id="IPR045865">
    <property type="entry name" value="ACT-like_dom_sf"/>
</dbReference>
<evidence type="ECO:0000256" key="15">
    <source>
        <dbReference type="ARBA" id="ARBA00022777"/>
    </source>
</evidence>
<comment type="similarity">
    <text evidence="7">In the C-terminal section; belongs to the homoserine dehydrogenase family.</text>
</comment>
<evidence type="ECO:0000256" key="9">
    <source>
        <dbReference type="ARBA" id="ARBA00011881"/>
    </source>
</evidence>
<comment type="catalytic activity">
    <reaction evidence="27">
        <text>L-homoserine + NAD(+) = L-aspartate 4-semialdehyde + NADH + H(+)</text>
        <dbReference type="Rhea" id="RHEA:15757"/>
        <dbReference type="ChEBI" id="CHEBI:15378"/>
        <dbReference type="ChEBI" id="CHEBI:57476"/>
        <dbReference type="ChEBI" id="CHEBI:57540"/>
        <dbReference type="ChEBI" id="CHEBI:57945"/>
        <dbReference type="ChEBI" id="CHEBI:537519"/>
        <dbReference type="EC" id="1.1.1.3"/>
    </reaction>
    <physiologicalReaction direction="right-to-left" evidence="27">
        <dbReference type="Rhea" id="RHEA:15759"/>
    </physiologicalReaction>
</comment>
<comment type="pathway">
    <text evidence="4">Amino-acid biosynthesis; L-threonine biosynthesis; L-threonine from L-aspartate: step 3/5.</text>
</comment>
<dbReference type="PANTHER" id="PTHR43070">
    <property type="match status" value="1"/>
</dbReference>
<dbReference type="Pfam" id="PF22468">
    <property type="entry name" value="ACT_9"/>
    <property type="match status" value="2"/>
</dbReference>
<dbReference type="CDD" id="cd04921">
    <property type="entry name" value="ACT_AKi-HSDH-ThrA-like_1"/>
    <property type="match status" value="1"/>
</dbReference>
<keyword evidence="22" id="KW-0486">Methionine biosynthesis</keyword>
<comment type="subunit">
    <text evidence="9">Homotetramer.</text>
</comment>
<evidence type="ECO:0000256" key="7">
    <source>
        <dbReference type="ARBA" id="ARBA00007952"/>
    </source>
</evidence>
<keyword evidence="19" id="KW-0520">NAD</keyword>
<dbReference type="AlphaFoldDB" id="A0A1D7QE81"/>
<dbReference type="SUPFAM" id="SSF55347">
    <property type="entry name" value="Glyceraldehyde-3-phosphate dehydrogenase-like, C-terminal domain"/>
    <property type="match status" value="1"/>
</dbReference>
<accession>A0A1D7QE81</accession>
<dbReference type="GO" id="GO:0009088">
    <property type="term" value="P:threonine biosynthetic process"/>
    <property type="evidence" value="ECO:0007669"/>
    <property type="project" value="UniProtKB-UniPathway"/>
</dbReference>
<keyword evidence="30" id="KW-1185">Reference proteome</keyword>
<dbReference type="Gene3D" id="3.30.2130.10">
    <property type="entry name" value="VC0802-like"/>
    <property type="match status" value="1"/>
</dbReference>
<keyword evidence="18" id="KW-0560">Oxidoreductase</keyword>
<evidence type="ECO:0000256" key="23">
    <source>
        <dbReference type="ARBA" id="ARBA00023268"/>
    </source>
</evidence>
<evidence type="ECO:0000256" key="21">
    <source>
        <dbReference type="ARBA" id="ARBA00023154"/>
    </source>
</evidence>
<dbReference type="UniPathway" id="UPA00050">
    <property type="reaction ID" value="UER00063"/>
</dbReference>
<evidence type="ECO:0000256" key="16">
    <source>
        <dbReference type="ARBA" id="ARBA00022840"/>
    </source>
</evidence>
<dbReference type="Proteomes" id="UP000094313">
    <property type="component" value="Chromosome"/>
</dbReference>
<dbReference type="Pfam" id="PF00742">
    <property type="entry name" value="Homoserine_dh"/>
    <property type="match status" value="1"/>
</dbReference>
<gene>
    <name evidence="29" type="ORF">BFS30_07280</name>
</gene>
<evidence type="ECO:0000256" key="10">
    <source>
        <dbReference type="ARBA" id="ARBA00022605"/>
    </source>
</evidence>
<dbReference type="GO" id="GO:0046872">
    <property type="term" value="F:metal ion binding"/>
    <property type="evidence" value="ECO:0007669"/>
    <property type="project" value="UniProtKB-KW"/>
</dbReference>
<evidence type="ECO:0000256" key="5">
    <source>
        <dbReference type="ARBA" id="ARBA00005062"/>
    </source>
</evidence>
<keyword evidence="15 29" id="KW-0418">Kinase</keyword>
<dbReference type="EMBL" id="CP017141">
    <property type="protein sequence ID" value="AOM76991.1"/>
    <property type="molecule type" value="Genomic_DNA"/>
</dbReference>
<comment type="function">
    <text evidence="24">Bifunctional aspartate kinase and homoserine dehydrogenase that catalyzes the first and the third steps toward the synthesis of lysine, methionine and threonine from aspartate.</text>
</comment>
<proteinExistence type="inferred from homology"/>
<keyword evidence="21" id="KW-0457">Lysine biosynthesis</keyword>
<dbReference type="InterPro" id="IPR049638">
    <property type="entry name" value="AK-HD"/>
</dbReference>
<dbReference type="PANTHER" id="PTHR43070:SF5">
    <property type="entry name" value="HOMOSERINE DEHYDROGENASE"/>
    <property type="match status" value="1"/>
</dbReference>
<sequence length="815" mass="89628">MNILKFGGTSVGSLQSITALLSILKDQQGAENPIVVLSAMSGVTNALVEMAENAGHARDYSEELKIIEKKHFDVIRALLPANAQNPVLTKLKIYFNELEEILQSVYNLRELSLQTKDLILSYGERCSTVMISHIAKQTFPNALYVDGSELIKTDQNFGQAKVNTYLTETLIRDFQESNADKLLFVTGFIASNDEGRITTLGRGGSDYTAAIWGSALNAGEIQIWTDVDGMLTADPRMVKKAFSLPELSYTEAMELSYFGAKVIYPPTMIPAFLKRIPIVIKNTFNVDFPGTYIKHGTSASKLPIKGISSIDEISVLNLTGSGMVGKAGFSGRLFSLLSREQINIILITQSSSEHSITFAVKPADALKALALINKEFELELQARKLEYPEVENGLAALAIVGENMKKTPGMSGKLFSALGRNGVNVRAIAQGSSEYNISVIISKPDLSKAVNAVHDAFYANLKRTLHVFCLGTGNIGKTLFTQLKSQMDFLSSNNDLQVKVMGISNTRKMYQNPEGIALSSWEKDLDAHGEPADLAVFIKQMKAMNLPNCVFVDNTASHNPIQFYQDILQSSISVVTCNKIGNSADYEQYVAFKQAARKYGVDFYYETNVGAGLPIIRTLKDLMMSGDRIDRIEAILSGTISYIFNNYKGDQLFHEVVKEAQDKGYTEPDPRDDLNGKDFMRKMLILARDAGYPLEESDIEIESMLPPACLAAATVADFYQELENNSAYFEKLKEEAAASQKVLRYIGKLEAGKVVITLQMVDDSHPFYMLSGSDNIISFTTDRYKDRPLVVKGPGAGAEVTAAGVFADIINVGKR</sequence>
<evidence type="ECO:0000256" key="2">
    <source>
        <dbReference type="ARBA" id="ARBA00004766"/>
    </source>
</evidence>
<keyword evidence="20" id="KW-0915">Sodium</keyword>
<evidence type="ECO:0000256" key="19">
    <source>
        <dbReference type="ARBA" id="ARBA00023027"/>
    </source>
</evidence>
<dbReference type="InterPro" id="IPR002912">
    <property type="entry name" value="ACT_dom"/>
</dbReference>
<dbReference type="Gene3D" id="3.30.360.10">
    <property type="entry name" value="Dihydrodipicolinate Reductase, domain 2"/>
    <property type="match status" value="1"/>
</dbReference>
<evidence type="ECO:0000259" key="28">
    <source>
        <dbReference type="PROSITE" id="PS51671"/>
    </source>
</evidence>
<dbReference type="SUPFAM" id="SSF55021">
    <property type="entry name" value="ACT-like"/>
    <property type="match status" value="2"/>
</dbReference>
<dbReference type="Pfam" id="PF00696">
    <property type="entry name" value="AA_kinase"/>
    <property type="match status" value="1"/>
</dbReference>
<keyword evidence="14" id="KW-0547">Nucleotide-binding</keyword>
<dbReference type="UniPathway" id="UPA00051">
    <property type="reaction ID" value="UER00462"/>
</dbReference>
<dbReference type="UniPathway" id="UPA00034">
    <property type="reaction ID" value="UER00015"/>
</dbReference>
<dbReference type="NCBIfam" id="NF006959">
    <property type="entry name" value="PRK09436.1"/>
    <property type="match status" value="1"/>
</dbReference>
<dbReference type="CDD" id="cd04243">
    <property type="entry name" value="AAK_AK-HSDH-like"/>
    <property type="match status" value="1"/>
</dbReference>
<evidence type="ECO:0000256" key="13">
    <source>
        <dbReference type="ARBA" id="ARBA00022723"/>
    </source>
</evidence>
<keyword evidence="10" id="KW-0028">Amino-acid biosynthesis</keyword>
<comment type="pathway">
    <text evidence="5">Amino-acid biosynthesis; L-methionine biosynthesis via de novo pathway; L-homoserine from L-aspartate: step 3/3.</text>
</comment>
<dbReference type="GO" id="GO:0050661">
    <property type="term" value="F:NADP binding"/>
    <property type="evidence" value="ECO:0007669"/>
    <property type="project" value="InterPro"/>
</dbReference>
<evidence type="ECO:0000256" key="4">
    <source>
        <dbReference type="ARBA" id="ARBA00005056"/>
    </source>
</evidence>
<dbReference type="GO" id="GO:0004072">
    <property type="term" value="F:aspartate kinase activity"/>
    <property type="evidence" value="ECO:0007669"/>
    <property type="project" value="UniProtKB-EC"/>
</dbReference>
<evidence type="ECO:0000256" key="6">
    <source>
        <dbReference type="ARBA" id="ARBA00005139"/>
    </source>
</evidence>
<evidence type="ECO:0000256" key="20">
    <source>
        <dbReference type="ARBA" id="ARBA00023053"/>
    </source>
</evidence>
<dbReference type="NCBIfam" id="TIGR00657">
    <property type="entry name" value="asp_kinases"/>
    <property type="match status" value="1"/>
</dbReference>
<reference evidence="29 30" key="1">
    <citation type="submission" date="2016-08" db="EMBL/GenBank/DDBJ databases">
        <authorList>
            <person name="Seilhamer J.J."/>
        </authorList>
    </citation>
    <scope>NUCLEOTIDE SEQUENCE [LARGE SCALE GENOMIC DNA]</scope>
    <source>
        <strain evidence="29 30">DX4</strain>
    </source>
</reference>
<comment type="similarity">
    <text evidence="8">In the N-terminal section; belongs to the aspartokinase family.</text>
</comment>
<dbReference type="Gene3D" id="3.40.1160.10">
    <property type="entry name" value="Acetylglutamate kinase-like"/>
    <property type="match status" value="1"/>
</dbReference>
<dbReference type="InterPro" id="IPR001048">
    <property type="entry name" value="Asp/Glu/Uridylate_kinase"/>
</dbReference>
<feature type="domain" description="ACT" evidence="28">
    <location>
        <begin position="318"/>
        <end position="390"/>
    </location>
</feature>
<keyword evidence="13" id="KW-0479">Metal-binding</keyword>
<keyword evidence="23" id="KW-0511">Multifunctional enzyme</keyword>
<keyword evidence="12" id="KW-0791">Threonine biosynthesis</keyword>
<dbReference type="InterPro" id="IPR001342">
    <property type="entry name" value="HDH_cat"/>
</dbReference>
<dbReference type="PROSITE" id="PS00324">
    <property type="entry name" value="ASPARTOKINASE"/>
    <property type="match status" value="1"/>
</dbReference>
<dbReference type="PROSITE" id="PS51671">
    <property type="entry name" value="ACT"/>
    <property type="match status" value="2"/>
</dbReference>
<comment type="catalytic activity">
    <reaction evidence="25">
        <text>L-aspartate + ATP = 4-phospho-L-aspartate + ADP</text>
        <dbReference type="Rhea" id="RHEA:23776"/>
        <dbReference type="ChEBI" id="CHEBI:29991"/>
        <dbReference type="ChEBI" id="CHEBI:30616"/>
        <dbReference type="ChEBI" id="CHEBI:57535"/>
        <dbReference type="ChEBI" id="CHEBI:456216"/>
        <dbReference type="EC" id="2.7.2.4"/>
    </reaction>
    <physiologicalReaction direction="left-to-right" evidence="25">
        <dbReference type="Rhea" id="RHEA:23777"/>
    </physiologicalReaction>
</comment>
<dbReference type="GO" id="GO:0004412">
    <property type="term" value="F:homoserine dehydrogenase activity"/>
    <property type="evidence" value="ECO:0007669"/>
    <property type="project" value="UniProtKB-EC"/>
</dbReference>
<dbReference type="GO" id="GO:0009089">
    <property type="term" value="P:lysine biosynthetic process via diaminopimelate"/>
    <property type="evidence" value="ECO:0007669"/>
    <property type="project" value="UniProtKB-UniPathway"/>
</dbReference>
<evidence type="ECO:0000256" key="27">
    <source>
        <dbReference type="ARBA" id="ARBA00049031"/>
    </source>
</evidence>
<feature type="domain" description="ACT" evidence="28">
    <location>
        <begin position="399"/>
        <end position="477"/>
    </location>
</feature>
<dbReference type="InterPro" id="IPR011147">
    <property type="entry name" value="Bifunc_Aspkin/hSer_DH"/>
</dbReference>
<dbReference type="SUPFAM" id="SSF51735">
    <property type="entry name" value="NAD(P)-binding Rossmann-fold domains"/>
    <property type="match status" value="1"/>
</dbReference>
<dbReference type="GO" id="GO:0009090">
    <property type="term" value="P:homoserine biosynthetic process"/>
    <property type="evidence" value="ECO:0007669"/>
    <property type="project" value="UniProtKB-ARBA"/>
</dbReference>
<dbReference type="Pfam" id="PF03447">
    <property type="entry name" value="NAD_binding_3"/>
    <property type="match status" value="1"/>
</dbReference>
<comment type="pathway">
    <text evidence="6">Amino-acid biosynthesis; L-threonine biosynthesis; L-threonine from L-aspartate: step 1/5.</text>
</comment>
<evidence type="ECO:0000313" key="30">
    <source>
        <dbReference type="Proteomes" id="UP000094313"/>
    </source>
</evidence>
<dbReference type="PIRSF" id="PIRSF000727">
    <property type="entry name" value="ThrA"/>
    <property type="match status" value="1"/>
</dbReference>
<evidence type="ECO:0000256" key="24">
    <source>
        <dbReference type="ARBA" id="ARBA00044938"/>
    </source>
</evidence>
<dbReference type="OrthoDB" id="9799110at2"/>
<dbReference type="Gene3D" id="3.40.50.720">
    <property type="entry name" value="NAD(P)-binding Rossmann-like Domain"/>
    <property type="match status" value="1"/>
</dbReference>
<comment type="catalytic activity">
    <reaction evidence="26">
        <text>L-homoserine + NADP(+) = L-aspartate 4-semialdehyde + NADPH + H(+)</text>
        <dbReference type="Rhea" id="RHEA:15761"/>
        <dbReference type="ChEBI" id="CHEBI:15378"/>
        <dbReference type="ChEBI" id="CHEBI:57476"/>
        <dbReference type="ChEBI" id="CHEBI:57783"/>
        <dbReference type="ChEBI" id="CHEBI:58349"/>
        <dbReference type="ChEBI" id="CHEBI:537519"/>
        <dbReference type="EC" id="1.1.1.3"/>
    </reaction>
    <physiologicalReaction direction="right-to-left" evidence="26">
        <dbReference type="Rhea" id="RHEA:15763"/>
    </physiologicalReaction>
</comment>
<dbReference type="SUPFAM" id="SSF53633">
    <property type="entry name" value="Carbamate kinase-like"/>
    <property type="match status" value="1"/>
</dbReference>
<dbReference type="Gene3D" id="1.20.120.1320">
    <property type="entry name" value="Aspartokinase, catalytic domain"/>
    <property type="match status" value="1"/>
</dbReference>
<protein>
    <submittedName>
        <fullName evidence="29">Bifunctional aspartate kinase/homoserine dehydrogenase I</fullName>
    </submittedName>
</protein>
<organism evidence="29 30">
    <name type="scientific">Pedobacter steynii</name>
    <dbReference type="NCBI Taxonomy" id="430522"/>
    <lineage>
        <taxon>Bacteria</taxon>
        <taxon>Pseudomonadati</taxon>
        <taxon>Bacteroidota</taxon>
        <taxon>Sphingobacteriia</taxon>
        <taxon>Sphingobacteriales</taxon>
        <taxon>Sphingobacteriaceae</taxon>
        <taxon>Pedobacter</taxon>
    </lineage>
</organism>
<name>A0A1D7QE81_9SPHI</name>
<evidence type="ECO:0000256" key="25">
    <source>
        <dbReference type="ARBA" id="ARBA00048561"/>
    </source>
</evidence>
<evidence type="ECO:0000256" key="11">
    <source>
        <dbReference type="ARBA" id="ARBA00022679"/>
    </source>
</evidence>
<keyword evidence="16" id="KW-0067">ATP-binding</keyword>
<evidence type="ECO:0000256" key="26">
    <source>
        <dbReference type="ARBA" id="ARBA00048841"/>
    </source>
</evidence>
<dbReference type="FunFam" id="3.30.2130.10:FF:000001">
    <property type="entry name" value="Bifunctional aspartokinase/homoserine dehydrogenase"/>
    <property type="match status" value="1"/>
</dbReference>
<evidence type="ECO:0000256" key="18">
    <source>
        <dbReference type="ARBA" id="ARBA00023002"/>
    </source>
</evidence>
<dbReference type="GO" id="GO:0005524">
    <property type="term" value="F:ATP binding"/>
    <property type="evidence" value="ECO:0007669"/>
    <property type="project" value="UniProtKB-KW"/>
</dbReference>
<evidence type="ECO:0000256" key="22">
    <source>
        <dbReference type="ARBA" id="ARBA00023167"/>
    </source>
</evidence>
<evidence type="ECO:0000256" key="17">
    <source>
        <dbReference type="ARBA" id="ARBA00022857"/>
    </source>
</evidence>
<dbReference type="GO" id="GO:0009086">
    <property type="term" value="P:methionine biosynthetic process"/>
    <property type="evidence" value="ECO:0007669"/>
    <property type="project" value="UniProtKB-KW"/>
</dbReference>